<evidence type="ECO:0000259" key="8">
    <source>
        <dbReference type="PROSITE" id="PS50090"/>
    </source>
</evidence>
<evidence type="ECO:0000256" key="7">
    <source>
        <dbReference type="SAM" id="MobiDB-lite"/>
    </source>
</evidence>
<feature type="domain" description="HTH myb-type" evidence="9">
    <location>
        <begin position="93"/>
        <end position="148"/>
    </location>
</feature>
<feature type="compositionally biased region" description="Low complexity" evidence="7">
    <location>
        <begin position="166"/>
        <end position="175"/>
    </location>
</feature>
<dbReference type="FunFam" id="1.10.10.60:FF:000351">
    <property type="entry name" value="Transcription factor GAMYB"/>
    <property type="match status" value="1"/>
</dbReference>
<evidence type="ECO:0000256" key="3">
    <source>
        <dbReference type="ARBA" id="ARBA00023015"/>
    </source>
</evidence>
<evidence type="ECO:0000256" key="1">
    <source>
        <dbReference type="ARBA" id="ARBA00004123"/>
    </source>
</evidence>
<feature type="region of interest" description="Disordered" evidence="7">
    <location>
        <begin position="150"/>
        <end position="214"/>
    </location>
</feature>
<keyword evidence="6" id="KW-0539">Nucleus</keyword>
<gene>
    <name evidence="11" type="primary">LOC110802824</name>
</gene>
<dbReference type="Pfam" id="PF00249">
    <property type="entry name" value="Myb_DNA-binding"/>
    <property type="match status" value="2"/>
</dbReference>
<keyword evidence="10" id="KW-1185">Reference proteome</keyword>
<dbReference type="SUPFAM" id="SSF46689">
    <property type="entry name" value="Homeodomain-like"/>
    <property type="match status" value="1"/>
</dbReference>
<dbReference type="GO" id="GO:0003677">
    <property type="term" value="F:DNA binding"/>
    <property type="evidence" value="ECO:0007669"/>
    <property type="project" value="UniProtKB-KW"/>
</dbReference>
<dbReference type="GeneID" id="110802824"/>
<dbReference type="PANTHER" id="PTHR47996:SF3">
    <property type="entry name" value="TRANSCRIPTION FACTOR DUO1"/>
    <property type="match status" value="1"/>
</dbReference>
<dbReference type="Gene3D" id="1.10.10.60">
    <property type="entry name" value="Homeodomain-like"/>
    <property type="match status" value="2"/>
</dbReference>
<dbReference type="PANTHER" id="PTHR47996">
    <property type="entry name" value="TRANSCRIPTION FACTOR DUO1"/>
    <property type="match status" value="1"/>
</dbReference>
<dbReference type="Proteomes" id="UP000813463">
    <property type="component" value="Chromosome 2"/>
</dbReference>
<name>A0A9R0K9Z8_SPIOL</name>
<dbReference type="AlphaFoldDB" id="A0A9R0K9Z8"/>
<dbReference type="RefSeq" id="XP_021863980.1">
    <property type="nucleotide sequence ID" value="XM_022008288.2"/>
</dbReference>
<sequence>MEEFSNNNGTINNGKMSKKYYYYNKNNSNGNVTVTVGGSANYIKKGPWKCEEDQVLINHVNKYGPRDWSSIRSKGLLYRTGKSCRLRWVNKLRPNLKSGCKFTAEEERVVIELQAQIGNKWARIATHLSGRTDNDVKNFWSSRQKRLARILHSQSPPRPNKKHKSSASTSTSTFTSKDRAHFLEATKNSSMEGETSSKAQSVNSSSNSSADKNNMEMIPFTGSVDHGYPCFEESNVAYLEPIPLNTYYNNMDLQLLEPPSFPTIPHLQTDLIPFPPETQELIDRLDSSFFSPFGCTGEPALVDDGISFYSCFDGDAISGETRVKRENYNNATPDSFFDDFPSDVFDEIEPLPSPSGW</sequence>
<feature type="domain" description="Myb-like" evidence="8">
    <location>
        <begin position="101"/>
        <end position="144"/>
    </location>
</feature>
<evidence type="ECO:0000256" key="5">
    <source>
        <dbReference type="ARBA" id="ARBA00023163"/>
    </source>
</evidence>
<evidence type="ECO:0000259" key="9">
    <source>
        <dbReference type="PROSITE" id="PS51294"/>
    </source>
</evidence>
<dbReference type="SMART" id="SM00717">
    <property type="entry name" value="SANT"/>
    <property type="match status" value="2"/>
</dbReference>
<keyword evidence="3" id="KW-0805">Transcription regulation</keyword>
<feature type="domain" description="Myb-like" evidence="8">
    <location>
        <begin position="40"/>
        <end position="92"/>
    </location>
</feature>
<keyword evidence="4" id="KW-0238">DNA-binding</keyword>
<reference evidence="11" key="2">
    <citation type="submission" date="2025-08" db="UniProtKB">
        <authorList>
            <consortium name="RefSeq"/>
        </authorList>
    </citation>
    <scope>IDENTIFICATION</scope>
    <source>
        <tissue evidence="11">Leaf</tissue>
    </source>
</reference>
<dbReference type="FunFam" id="1.10.10.60:FF:000060">
    <property type="entry name" value="MYB transcription factor"/>
    <property type="match status" value="1"/>
</dbReference>
<dbReference type="GO" id="GO:0005634">
    <property type="term" value="C:nucleus"/>
    <property type="evidence" value="ECO:0007669"/>
    <property type="project" value="UniProtKB-SubCell"/>
</dbReference>
<dbReference type="PROSITE" id="PS50090">
    <property type="entry name" value="MYB_LIKE"/>
    <property type="match status" value="2"/>
</dbReference>
<keyword evidence="5" id="KW-0804">Transcription</keyword>
<dbReference type="KEGG" id="soe:110802824"/>
<evidence type="ECO:0000313" key="10">
    <source>
        <dbReference type="Proteomes" id="UP000813463"/>
    </source>
</evidence>
<organism evidence="10 11">
    <name type="scientific">Spinacia oleracea</name>
    <name type="common">Spinach</name>
    <dbReference type="NCBI Taxonomy" id="3562"/>
    <lineage>
        <taxon>Eukaryota</taxon>
        <taxon>Viridiplantae</taxon>
        <taxon>Streptophyta</taxon>
        <taxon>Embryophyta</taxon>
        <taxon>Tracheophyta</taxon>
        <taxon>Spermatophyta</taxon>
        <taxon>Magnoliopsida</taxon>
        <taxon>eudicotyledons</taxon>
        <taxon>Gunneridae</taxon>
        <taxon>Pentapetalae</taxon>
        <taxon>Caryophyllales</taxon>
        <taxon>Chenopodiaceae</taxon>
        <taxon>Chenopodioideae</taxon>
        <taxon>Anserineae</taxon>
        <taxon>Spinacia</taxon>
    </lineage>
</organism>
<comment type="subcellular location">
    <subcellularLocation>
        <location evidence="1">Nucleus</location>
    </subcellularLocation>
</comment>
<evidence type="ECO:0000313" key="11">
    <source>
        <dbReference type="RefSeq" id="XP_021863980.1"/>
    </source>
</evidence>
<dbReference type="OrthoDB" id="2143914at2759"/>
<evidence type="ECO:0000256" key="4">
    <source>
        <dbReference type="ARBA" id="ARBA00023125"/>
    </source>
</evidence>
<accession>A0A9R0K9Z8</accession>
<reference evidence="10" key="1">
    <citation type="journal article" date="2021" name="Nat. Commun.">
        <title>Genomic analyses provide insights into spinach domestication and the genetic basis of agronomic traits.</title>
        <authorList>
            <person name="Cai X."/>
            <person name="Sun X."/>
            <person name="Xu C."/>
            <person name="Sun H."/>
            <person name="Wang X."/>
            <person name="Ge C."/>
            <person name="Zhang Z."/>
            <person name="Wang Q."/>
            <person name="Fei Z."/>
            <person name="Jiao C."/>
            <person name="Wang Q."/>
        </authorList>
    </citation>
    <scope>NUCLEOTIDE SEQUENCE [LARGE SCALE GENOMIC DNA]</scope>
    <source>
        <strain evidence="10">cv. Varoflay</strain>
    </source>
</reference>
<feature type="domain" description="HTH myb-type" evidence="9">
    <location>
        <begin position="43"/>
        <end position="88"/>
    </location>
</feature>
<keyword evidence="2" id="KW-0677">Repeat</keyword>
<dbReference type="InterPro" id="IPR053106">
    <property type="entry name" value="Plant_Male-Germline_Reg_TFs"/>
</dbReference>
<dbReference type="PROSITE" id="PS51294">
    <property type="entry name" value="HTH_MYB"/>
    <property type="match status" value="2"/>
</dbReference>
<protein>
    <submittedName>
        <fullName evidence="11">Transcription factor DUO1</fullName>
    </submittedName>
</protein>
<dbReference type="InterPro" id="IPR001005">
    <property type="entry name" value="SANT/Myb"/>
</dbReference>
<dbReference type="CDD" id="cd00167">
    <property type="entry name" value="SANT"/>
    <property type="match status" value="2"/>
</dbReference>
<evidence type="ECO:0000256" key="6">
    <source>
        <dbReference type="ARBA" id="ARBA00023242"/>
    </source>
</evidence>
<dbReference type="InterPro" id="IPR017930">
    <property type="entry name" value="Myb_dom"/>
</dbReference>
<feature type="compositionally biased region" description="Low complexity" evidence="7">
    <location>
        <begin position="196"/>
        <end position="212"/>
    </location>
</feature>
<evidence type="ECO:0000256" key="2">
    <source>
        <dbReference type="ARBA" id="ARBA00022737"/>
    </source>
</evidence>
<proteinExistence type="predicted"/>
<dbReference type="InterPro" id="IPR009057">
    <property type="entry name" value="Homeodomain-like_sf"/>
</dbReference>